<dbReference type="EMBL" id="BGPR01111407">
    <property type="protein sequence ID" value="GBM91965.1"/>
    <property type="molecule type" value="Genomic_DNA"/>
</dbReference>
<dbReference type="AlphaFoldDB" id="A0A4Y2JQ79"/>
<keyword evidence="4" id="KW-1185">Reference proteome</keyword>
<dbReference type="PANTHER" id="PTHR23324">
    <property type="entry name" value="SEC14 RELATED PROTEIN"/>
    <property type="match status" value="1"/>
</dbReference>
<evidence type="ECO:0000313" key="1">
    <source>
        <dbReference type="EMBL" id="GBM91940.1"/>
    </source>
</evidence>
<organism evidence="3 4">
    <name type="scientific">Araneus ventricosus</name>
    <name type="common">Orbweaver spider</name>
    <name type="synonym">Epeira ventricosa</name>
    <dbReference type="NCBI Taxonomy" id="182803"/>
    <lineage>
        <taxon>Eukaryota</taxon>
        <taxon>Metazoa</taxon>
        <taxon>Ecdysozoa</taxon>
        <taxon>Arthropoda</taxon>
        <taxon>Chelicerata</taxon>
        <taxon>Arachnida</taxon>
        <taxon>Araneae</taxon>
        <taxon>Araneomorphae</taxon>
        <taxon>Entelegynae</taxon>
        <taxon>Araneoidea</taxon>
        <taxon>Araneidae</taxon>
        <taxon>Araneus</taxon>
    </lineage>
</organism>
<dbReference type="Gene3D" id="2.60.120.680">
    <property type="entry name" value="GOLD domain"/>
    <property type="match status" value="1"/>
</dbReference>
<dbReference type="EMBL" id="BGPR01111406">
    <property type="protein sequence ID" value="GBM91959.1"/>
    <property type="molecule type" value="Genomic_DNA"/>
</dbReference>
<dbReference type="PANTHER" id="PTHR23324:SF83">
    <property type="entry name" value="SEC14-LIKE PROTEIN 2"/>
    <property type="match status" value="1"/>
</dbReference>
<accession>A0A4Y2JQ79</accession>
<dbReference type="InterPro" id="IPR051064">
    <property type="entry name" value="SEC14/CRAL-TRIO_domain"/>
</dbReference>
<name>A0A4Y2JQ79_ARAVE</name>
<proteinExistence type="predicted"/>
<protein>
    <submittedName>
        <fullName evidence="3">Uncharacterized protein</fullName>
    </submittedName>
</protein>
<dbReference type="GO" id="GO:0005737">
    <property type="term" value="C:cytoplasm"/>
    <property type="evidence" value="ECO:0007669"/>
    <property type="project" value="TreeGrafter"/>
</dbReference>
<dbReference type="InterPro" id="IPR036865">
    <property type="entry name" value="CRAL-TRIO_dom_sf"/>
</dbReference>
<evidence type="ECO:0000313" key="3">
    <source>
        <dbReference type="EMBL" id="GBM91965.1"/>
    </source>
</evidence>
<feature type="non-terminal residue" evidence="3">
    <location>
        <position position="108"/>
    </location>
</feature>
<dbReference type="SUPFAM" id="SSF101576">
    <property type="entry name" value="Supernatant protein factor (SPF), C-terminal domain"/>
    <property type="match status" value="1"/>
</dbReference>
<sequence length="108" mass="12497">MVGQIIHARQVPECYFLLKSEKTLAKSPEAKKLTVSRFSRENLVFEVEESDSYLEWEFETKSRDIGFGLYFKENPENDSKPIELLPKQRIDTTFGPEVGILKCEHKGT</sequence>
<dbReference type="OrthoDB" id="6459311at2759"/>
<dbReference type="EMBL" id="BGPR01111398">
    <property type="protein sequence ID" value="GBM91940.1"/>
    <property type="molecule type" value="Genomic_DNA"/>
</dbReference>
<gene>
    <name evidence="2" type="ORF">AVEN_118993_1</name>
    <name evidence="3" type="ORF">AVEN_119998_1</name>
    <name evidence="1" type="ORF">AVEN_252620_1</name>
</gene>
<dbReference type="Gene3D" id="3.40.525.10">
    <property type="entry name" value="CRAL-TRIO lipid binding domain"/>
    <property type="match status" value="1"/>
</dbReference>
<dbReference type="InterPro" id="IPR036598">
    <property type="entry name" value="GOLD_dom_sf"/>
</dbReference>
<reference evidence="3 4" key="1">
    <citation type="journal article" date="2019" name="Sci. Rep.">
        <title>Orb-weaving spider Araneus ventricosus genome elucidates the spidroin gene catalogue.</title>
        <authorList>
            <person name="Kono N."/>
            <person name="Nakamura H."/>
            <person name="Ohtoshi R."/>
            <person name="Moran D.A.P."/>
            <person name="Shinohara A."/>
            <person name="Yoshida Y."/>
            <person name="Fujiwara M."/>
            <person name="Mori M."/>
            <person name="Tomita M."/>
            <person name="Arakawa K."/>
        </authorList>
    </citation>
    <scope>NUCLEOTIDE SEQUENCE [LARGE SCALE GENOMIC DNA]</scope>
</reference>
<comment type="caution">
    <text evidence="3">The sequence shown here is derived from an EMBL/GenBank/DDBJ whole genome shotgun (WGS) entry which is preliminary data.</text>
</comment>
<evidence type="ECO:0000313" key="2">
    <source>
        <dbReference type="EMBL" id="GBM91959.1"/>
    </source>
</evidence>
<evidence type="ECO:0000313" key="4">
    <source>
        <dbReference type="Proteomes" id="UP000499080"/>
    </source>
</evidence>
<dbReference type="Proteomes" id="UP000499080">
    <property type="component" value="Unassembled WGS sequence"/>
</dbReference>